<reference evidence="2" key="1">
    <citation type="submission" date="2020-08" db="EMBL/GenBank/DDBJ databases">
        <title>Genome public.</title>
        <authorList>
            <person name="Liu C."/>
            <person name="Sun Q."/>
        </authorList>
    </citation>
    <scope>NUCLEOTIDE SEQUENCE</scope>
    <source>
        <strain evidence="2">NSJ-50</strain>
    </source>
</reference>
<dbReference type="PROSITE" id="PS50846">
    <property type="entry name" value="HMA_2"/>
    <property type="match status" value="1"/>
</dbReference>
<dbReference type="EMBL" id="JACRTE010000006">
    <property type="protein sequence ID" value="MBC8596548.1"/>
    <property type="molecule type" value="Genomic_DNA"/>
</dbReference>
<dbReference type="InterPro" id="IPR036163">
    <property type="entry name" value="HMA_dom_sf"/>
</dbReference>
<dbReference type="AlphaFoldDB" id="A0A926IU88"/>
<dbReference type="SUPFAM" id="SSF55008">
    <property type="entry name" value="HMA, heavy metal-associated domain"/>
    <property type="match status" value="1"/>
</dbReference>
<evidence type="ECO:0000313" key="2">
    <source>
        <dbReference type="EMBL" id="MBC8596548.1"/>
    </source>
</evidence>
<accession>A0A926IU88</accession>
<dbReference type="Proteomes" id="UP000647416">
    <property type="component" value="Unassembled WGS sequence"/>
</dbReference>
<evidence type="ECO:0000259" key="1">
    <source>
        <dbReference type="PROSITE" id="PS50846"/>
    </source>
</evidence>
<organism evidence="2 3">
    <name type="scientific">Qingrenia yutianensis</name>
    <dbReference type="NCBI Taxonomy" id="2763676"/>
    <lineage>
        <taxon>Bacteria</taxon>
        <taxon>Bacillati</taxon>
        <taxon>Bacillota</taxon>
        <taxon>Clostridia</taxon>
        <taxon>Eubacteriales</taxon>
        <taxon>Oscillospiraceae</taxon>
        <taxon>Qingrenia</taxon>
    </lineage>
</organism>
<dbReference type="InterPro" id="IPR006121">
    <property type="entry name" value="HMA_dom"/>
</dbReference>
<gene>
    <name evidence="2" type="ORF">H8706_06655</name>
</gene>
<dbReference type="Gene3D" id="3.30.70.100">
    <property type="match status" value="1"/>
</dbReference>
<dbReference type="Pfam" id="PF00403">
    <property type="entry name" value="HMA"/>
    <property type="match status" value="1"/>
</dbReference>
<dbReference type="RefSeq" id="WP_262432014.1">
    <property type="nucleotide sequence ID" value="NZ_JACRTE010000006.1"/>
</dbReference>
<evidence type="ECO:0000313" key="3">
    <source>
        <dbReference type="Proteomes" id="UP000647416"/>
    </source>
</evidence>
<proteinExistence type="predicted"/>
<name>A0A926IU88_9FIRM</name>
<dbReference type="CDD" id="cd00371">
    <property type="entry name" value="HMA"/>
    <property type="match status" value="1"/>
</dbReference>
<feature type="domain" description="HMA" evidence="1">
    <location>
        <begin position="51"/>
        <end position="115"/>
    </location>
</feature>
<sequence>MSTVIICLVLAAICVYSIISYRKKISSGCCGSGGGEIKIKPKDTNAKNYPYEYYAGVDGMTCAHCKMRVENAFNGMDGVYARADLKNKTAHILSKCSLNENLIKSTVEKAGYTYYPVKK</sequence>
<dbReference type="GO" id="GO:0046872">
    <property type="term" value="F:metal ion binding"/>
    <property type="evidence" value="ECO:0007669"/>
    <property type="project" value="InterPro"/>
</dbReference>
<comment type="caution">
    <text evidence="2">The sequence shown here is derived from an EMBL/GenBank/DDBJ whole genome shotgun (WGS) entry which is preliminary data.</text>
</comment>
<keyword evidence="3" id="KW-1185">Reference proteome</keyword>
<protein>
    <submittedName>
        <fullName evidence="2">Heavy-metal-associated domain-containing protein</fullName>
    </submittedName>
</protein>